<accession>A0ABV0KFS0</accession>
<evidence type="ECO:0000313" key="2">
    <source>
        <dbReference type="Proteomes" id="UP001476950"/>
    </source>
</evidence>
<gene>
    <name evidence="1" type="ORF">NDI38_06300</name>
</gene>
<dbReference type="Proteomes" id="UP001476950">
    <property type="component" value="Unassembled WGS sequence"/>
</dbReference>
<evidence type="ECO:0000313" key="1">
    <source>
        <dbReference type="EMBL" id="MEP1058045.1"/>
    </source>
</evidence>
<organism evidence="1 2">
    <name type="scientific">Stenomitos frigidus AS-A4</name>
    <dbReference type="NCBI Taxonomy" id="2933935"/>
    <lineage>
        <taxon>Bacteria</taxon>
        <taxon>Bacillati</taxon>
        <taxon>Cyanobacteriota</taxon>
        <taxon>Cyanophyceae</taxon>
        <taxon>Leptolyngbyales</taxon>
        <taxon>Leptolyngbyaceae</taxon>
        <taxon>Stenomitos</taxon>
    </lineage>
</organism>
<reference evidence="1 2" key="1">
    <citation type="submission" date="2022-04" db="EMBL/GenBank/DDBJ databases">
        <title>Positive selection, recombination, and allopatry shape intraspecific diversity of widespread and dominant cyanobacteria.</title>
        <authorList>
            <person name="Wei J."/>
            <person name="Shu W."/>
            <person name="Hu C."/>
        </authorList>
    </citation>
    <scope>NUCLEOTIDE SEQUENCE [LARGE SCALE GENOMIC DNA]</scope>
    <source>
        <strain evidence="1 2">AS-A4</strain>
    </source>
</reference>
<dbReference type="EMBL" id="JAMPLM010000003">
    <property type="protein sequence ID" value="MEP1058045.1"/>
    <property type="molecule type" value="Genomic_DNA"/>
</dbReference>
<sequence length="186" mass="21267">MDIEEFQKNFPADLEIPEILVRLLAFQNIRDEYFGGFSLIEFSHDDVLSWFGGNKHAASQFIIFGHSPAGASYGYWLYDKHRIDTAPIVVIGFGGDGNTVVANSLQDFLRVVSIGEDPLCYVITEWGWSDRDEIEVNQNLENYRRWLLRELALTVPSIEEAEAIVTAAKNAHPDLEQWIQQLYKND</sequence>
<proteinExistence type="predicted"/>
<name>A0ABV0KFS0_9CYAN</name>
<keyword evidence="2" id="KW-1185">Reference proteome</keyword>
<dbReference type="RefSeq" id="WP_190451515.1">
    <property type="nucleotide sequence ID" value="NZ_JAMPLM010000003.1"/>
</dbReference>
<comment type="caution">
    <text evidence="1">The sequence shown here is derived from an EMBL/GenBank/DDBJ whole genome shotgun (WGS) entry which is preliminary data.</text>
</comment>
<protein>
    <submittedName>
        <fullName evidence="1">SMI1/KNR4 family protein</fullName>
    </submittedName>
</protein>